<dbReference type="Proteomes" id="UP001419268">
    <property type="component" value="Unassembled WGS sequence"/>
</dbReference>
<organism evidence="2 3">
    <name type="scientific">Stephania cephalantha</name>
    <dbReference type="NCBI Taxonomy" id="152367"/>
    <lineage>
        <taxon>Eukaryota</taxon>
        <taxon>Viridiplantae</taxon>
        <taxon>Streptophyta</taxon>
        <taxon>Embryophyta</taxon>
        <taxon>Tracheophyta</taxon>
        <taxon>Spermatophyta</taxon>
        <taxon>Magnoliopsida</taxon>
        <taxon>Ranunculales</taxon>
        <taxon>Menispermaceae</taxon>
        <taxon>Menispermoideae</taxon>
        <taxon>Cissampelideae</taxon>
        <taxon>Stephania</taxon>
    </lineage>
</organism>
<accession>A0AAP0NP74</accession>
<feature type="compositionally biased region" description="Basic and acidic residues" evidence="1">
    <location>
        <begin position="33"/>
        <end position="43"/>
    </location>
</feature>
<evidence type="ECO:0000313" key="3">
    <source>
        <dbReference type="Proteomes" id="UP001419268"/>
    </source>
</evidence>
<protein>
    <submittedName>
        <fullName evidence="2">Uncharacterized protein</fullName>
    </submittedName>
</protein>
<gene>
    <name evidence="2" type="ORF">Scep_018815</name>
</gene>
<keyword evidence="3" id="KW-1185">Reference proteome</keyword>
<sequence length="61" mass="6279">MESCSGGAGVVDDAAWRGGAGSRLRGRTTPPRCRSEVEEDWRQQQRSRFAGGGAGGGQAAA</sequence>
<evidence type="ECO:0000313" key="2">
    <source>
        <dbReference type="EMBL" id="KAK9111296.1"/>
    </source>
</evidence>
<comment type="caution">
    <text evidence="2">The sequence shown here is derived from an EMBL/GenBank/DDBJ whole genome shotgun (WGS) entry which is preliminary data.</text>
</comment>
<dbReference type="EMBL" id="JBBNAG010000008">
    <property type="protein sequence ID" value="KAK9111296.1"/>
    <property type="molecule type" value="Genomic_DNA"/>
</dbReference>
<evidence type="ECO:0000256" key="1">
    <source>
        <dbReference type="SAM" id="MobiDB-lite"/>
    </source>
</evidence>
<feature type="compositionally biased region" description="Gly residues" evidence="1">
    <location>
        <begin position="50"/>
        <end position="61"/>
    </location>
</feature>
<dbReference type="AlphaFoldDB" id="A0AAP0NP74"/>
<feature type="region of interest" description="Disordered" evidence="1">
    <location>
        <begin position="1"/>
        <end position="61"/>
    </location>
</feature>
<proteinExistence type="predicted"/>
<reference evidence="2 3" key="1">
    <citation type="submission" date="2024-01" db="EMBL/GenBank/DDBJ databases">
        <title>Genome assemblies of Stephania.</title>
        <authorList>
            <person name="Yang L."/>
        </authorList>
    </citation>
    <scope>NUCLEOTIDE SEQUENCE [LARGE SCALE GENOMIC DNA]</scope>
    <source>
        <strain evidence="2">JXDWG</strain>
        <tissue evidence="2">Leaf</tissue>
    </source>
</reference>
<name>A0AAP0NP74_9MAGN</name>